<evidence type="ECO:0000313" key="1">
    <source>
        <dbReference type="EMBL" id="QJA64064.1"/>
    </source>
</evidence>
<organism evidence="1">
    <name type="scientific">viral metagenome</name>
    <dbReference type="NCBI Taxonomy" id="1070528"/>
    <lineage>
        <taxon>unclassified sequences</taxon>
        <taxon>metagenomes</taxon>
        <taxon>organismal metagenomes</taxon>
    </lineage>
</organism>
<dbReference type="AlphaFoldDB" id="A0A6M3J343"/>
<proteinExistence type="predicted"/>
<reference evidence="1" key="1">
    <citation type="submission" date="2020-03" db="EMBL/GenBank/DDBJ databases">
        <title>The deep terrestrial virosphere.</title>
        <authorList>
            <person name="Holmfeldt K."/>
            <person name="Nilsson E."/>
            <person name="Simone D."/>
            <person name="Lopez-Fernandez M."/>
            <person name="Wu X."/>
            <person name="de Brujin I."/>
            <person name="Lundin D."/>
            <person name="Andersson A."/>
            <person name="Bertilsson S."/>
            <person name="Dopson M."/>
        </authorList>
    </citation>
    <scope>NUCLEOTIDE SEQUENCE</scope>
    <source>
        <strain evidence="1">MM415B00544</strain>
    </source>
</reference>
<name>A0A6M3J343_9ZZZZ</name>
<gene>
    <name evidence="1" type="ORF">MM415B00544_0009</name>
</gene>
<dbReference type="EMBL" id="MT141512">
    <property type="protein sequence ID" value="QJA64064.1"/>
    <property type="molecule type" value="Genomic_DNA"/>
</dbReference>
<protein>
    <submittedName>
        <fullName evidence="1">Uncharacterized protein</fullName>
    </submittedName>
</protein>
<accession>A0A6M3J343</accession>
<sequence length="71" mass="7685">MAYTDAEMLELIDTAIADVLANGQTVSADGDSWTKSDLRELRAMRKEYAGKVAGASGSIFDRTKNAIPYRG</sequence>